<accession>A0ABW3HB60</accession>
<evidence type="ECO:0000313" key="3">
    <source>
        <dbReference type="Proteomes" id="UP001596977"/>
    </source>
</evidence>
<reference evidence="3" key="1">
    <citation type="journal article" date="2019" name="Int. J. Syst. Evol. Microbiol.">
        <title>The Global Catalogue of Microorganisms (GCM) 10K type strain sequencing project: providing services to taxonomists for standard genome sequencing and annotation.</title>
        <authorList>
            <consortium name="The Broad Institute Genomics Platform"/>
            <consortium name="The Broad Institute Genome Sequencing Center for Infectious Disease"/>
            <person name="Wu L."/>
            <person name="Ma J."/>
        </authorList>
    </citation>
    <scope>NUCLEOTIDE SEQUENCE [LARGE SCALE GENOMIC DNA]</scope>
    <source>
        <strain evidence="3">CCUG 62982</strain>
    </source>
</reference>
<dbReference type="Proteomes" id="UP001596977">
    <property type="component" value="Unassembled WGS sequence"/>
</dbReference>
<keyword evidence="1" id="KW-0732">Signal</keyword>
<evidence type="ECO:0000313" key="2">
    <source>
        <dbReference type="EMBL" id="MFD0946687.1"/>
    </source>
</evidence>
<sequence length="181" mass="19072">MTTVLCRIAAAALGLALLPATAAAQSNVRPVDETAADLAYGLCPLFLAGQLTLDDPQVSDRGFSDQIETIPDEGLGDFQAVKANLADGDVLFGGANGNRCVVTVRNTTADRLAAVWATLHKNMAYSGLPYKLDPKSSGEEGSDKVETWRADLGTGQFLYLALVSSGGRIPLVSAQLFLRDE</sequence>
<gene>
    <name evidence="2" type="ORF">ACFQ1E_10085</name>
</gene>
<dbReference type="RefSeq" id="WP_264944235.1">
    <property type="nucleotide sequence ID" value="NZ_JAPDRA010000004.1"/>
</dbReference>
<feature type="chain" id="PRO_5046007793" evidence="1">
    <location>
        <begin position="23"/>
        <end position="181"/>
    </location>
</feature>
<organism evidence="2 3">
    <name type="scientific">Sphingomonas canadensis</name>
    <dbReference type="NCBI Taxonomy" id="1219257"/>
    <lineage>
        <taxon>Bacteria</taxon>
        <taxon>Pseudomonadati</taxon>
        <taxon>Pseudomonadota</taxon>
        <taxon>Alphaproteobacteria</taxon>
        <taxon>Sphingomonadales</taxon>
        <taxon>Sphingomonadaceae</taxon>
        <taxon>Sphingomonas</taxon>
    </lineage>
</organism>
<keyword evidence="3" id="KW-1185">Reference proteome</keyword>
<feature type="signal peptide" evidence="1">
    <location>
        <begin position="1"/>
        <end position="22"/>
    </location>
</feature>
<protein>
    <submittedName>
        <fullName evidence="2">Uncharacterized protein</fullName>
    </submittedName>
</protein>
<evidence type="ECO:0000256" key="1">
    <source>
        <dbReference type="SAM" id="SignalP"/>
    </source>
</evidence>
<comment type="caution">
    <text evidence="2">The sequence shown here is derived from an EMBL/GenBank/DDBJ whole genome shotgun (WGS) entry which is preliminary data.</text>
</comment>
<proteinExistence type="predicted"/>
<name>A0ABW3HB60_9SPHN</name>
<dbReference type="EMBL" id="JBHTJG010000004">
    <property type="protein sequence ID" value="MFD0946687.1"/>
    <property type="molecule type" value="Genomic_DNA"/>
</dbReference>